<proteinExistence type="predicted"/>
<accession>A0A0N5AKQ2</accession>
<dbReference type="SUPFAM" id="SSF47862">
    <property type="entry name" value="Saposin"/>
    <property type="match status" value="1"/>
</dbReference>
<feature type="chain" id="PRO_5005893247" evidence="2">
    <location>
        <begin position="21"/>
        <end position="279"/>
    </location>
</feature>
<evidence type="ECO:0000313" key="4">
    <source>
        <dbReference type="WBParaSite" id="SMUV_0000508201-mRNA-1"/>
    </source>
</evidence>
<name>A0A0N5AKQ2_9BILA</name>
<dbReference type="WBParaSite" id="SMUV_0000508201-mRNA-1">
    <property type="protein sequence ID" value="SMUV_0000508201-mRNA-1"/>
    <property type="gene ID" value="SMUV_0000508201"/>
</dbReference>
<dbReference type="InterPro" id="IPR011001">
    <property type="entry name" value="Saposin-like"/>
</dbReference>
<evidence type="ECO:0000313" key="3">
    <source>
        <dbReference type="Proteomes" id="UP000046393"/>
    </source>
</evidence>
<feature type="region of interest" description="Disordered" evidence="1">
    <location>
        <begin position="159"/>
        <end position="195"/>
    </location>
</feature>
<sequence length="279" mass="30246">MDSSFHLLFMYLAIFLDVSGIFFDEGDPATKFNETKKSKAIKSRLLSVYAIVVSDKTPNGNEPKPTKTCTLRQMPSLAASVPISNFLHLSLIPLKDHCFRFVDTSLPEIYYTVNYDLTTKHVCISLGLCEGSSVFVEGGVEAVEKTTVTTLPTTTSSTPINITKTTTTTDVPTATSNTVSTTTDPSEVRGIPSLRPSVPGRPISVGIISQVLEPYDKIGPKPEKMADITSFANTVCSKLPSGTIADGCYKLAERKISELSEFVDLQVAEALWCAELNSC</sequence>
<dbReference type="Proteomes" id="UP000046393">
    <property type="component" value="Unplaced"/>
</dbReference>
<dbReference type="AlphaFoldDB" id="A0A0N5AKQ2"/>
<feature type="signal peptide" evidence="2">
    <location>
        <begin position="1"/>
        <end position="20"/>
    </location>
</feature>
<keyword evidence="2" id="KW-0732">Signal</keyword>
<organism evidence="3 4">
    <name type="scientific">Syphacia muris</name>
    <dbReference type="NCBI Taxonomy" id="451379"/>
    <lineage>
        <taxon>Eukaryota</taxon>
        <taxon>Metazoa</taxon>
        <taxon>Ecdysozoa</taxon>
        <taxon>Nematoda</taxon>
        <taxon>Chromadorea</taxon>
        <taxon>Rhabditida</taxon>
        <taxon>Spirurina</taxon>
        <taxon>Oxyuridomorpha</taxon>
        <taxon>Oxyuroidea</taxon>
        <taxon>Oxyuridae</taxon>
        <taxon>Syphacia</taxon>
    </lineage>
</organism>
<keyword evidence="3" id="KW-1185">Reference proteome</keyword>
<protein>
    <submittedName>
        <fullName evidence="4">ZP domain-containing protein</fullName>
    </submittedName>
</protein>
<evidence type="ECO:0000256" key="2">
    <source>
        <dbReference type="SAM" id="SignalP"/>
    </source>
</evidence>
<dbReference type="Gene3D" id="1.10.225.10">
    <property type="entry name" value="Saposin-like"/>
    <property type="match status" value="1"/>
</dbReference>
<reference evidence="4" key="1">
    <citation type="submission" date="2017-02" db="UniProtKB">
        <authorList>
            <consortium name="WormBaseParasite"/>
        </authorList>
    </citation>
    <scope>IDENTIFICATION</scope>
</reference>
<feature type="compositionally biased region" description="Low complexity" evidence="1">
    <location>
        <begin position="159"/>
        <end position="185"/>
    </location>
</feature>
<evidence type="ECO:0000256" key="1">
    <source>
        <dbReference type="SAM" id="MobiDB-lite"/>
    </source>
</evidence>